<dbReference type="PANTHER" id="PTHR32332">
    <property type="entry name" value="2-NITROPROPANE DIOXYGENASE"/>
    <property type="match status" value="1"/>
</dbReference>
<evidence type="ECO:0000256" key="1">
    <source>
        <dbReference type="ARBA" id="ARBA00022630"/>
    </source>
</evidence>
<evidence type="ECO:0000313" key="5">
    <source>
        <dbReference type="Proteomes" id="UP001242010"/>
    </source>
</evidence>
<dbReference type="Gene3D" id="3.20.20.70">
    <property type="entry name" value="Aldolase class I"/>
    <property type="match status" value="2"/>
</dbReference>
<accession>A0ABN6UY06</accession>
<name>A0ABN6UY06_9BACT</name>
<evidence type="ECO:0000313" key="4">
    <source>
        <dbReference type="EMBL" id="BDU69734.1"/>
    </source>
</evidence>
<evidence type="ECO:0000256" key="2">
    <source>
        <dbReference type="ARBA" id="ARBA00022643"/>
    </source>
</evidence>
<proteinExistence type="predicted"/>
<keyword evidence="5" id="KW-1185">Reference proteome</keyword>
<reference evidence="5" key="1">
    <citation type="journal article" date="2023" name="Int. J. Syst. Evol. Microbiol.">
        <title>Mesoterricola silvestris gen. nov., sp. nov., Mesoterricola sediminis sp. nov., Geothrix oryzae sp. nov., Geothrix edaphica sp. nov., Geothrix rubra sp. nov., and Geothrix limicola sp. nov., six novel members of Acidobacteriota isolated from soils.</title>
        <authorList>
            <person name="Itoh H."/>
            <person name="Sugisawa Y."/>
            <person name="Mise K."/>
            <person name="Xu Z."/>
            <person name="Kuniyasu M."/>
            <person name="Ushijima N."/>
            <person name="Kawano K."/>
            <person name="Kobayashi E."/>
            <person name="Shiratori Y."/>
            <person name="Masuda Y."/>
            <person name="Senoo K."/>
        </authorList>
    </citation>
    <scope>NUCLEOTIDE SEQUENCE [LARGE SCALE GENOMIC DNA]</scope>
    <source>
        <strain evidence="5">Red222</strain>
    </source>
</reference>
<gene>
    <name evidence="4" type="ORF">GETHOR_18350</name>
</gene>
<dbReference type="Proteomes" id="UP001242010">
    <property type="component" value="Chromosome"/>
</dbReference>
<dbReference type="Pfam" id="PF03060">
    <property type="entry name" value="NMO"/>
    <property type="match status" value="1"/>
</dbReference>
<keyword evidence="2" id="KW-0288">FMN</keyword>
<keyword evidence="1" id="KW-0285">Flavoprotein</keyword>
<dbReference type="PANTHER" id="PTHR32332:SF18">
    <property type="entry name" value="2-NITROPROPANE DIOXYGENASE"/>
    <property type="match status" value="1"/>
</dbReference>
<dbReference type="InterPro" id="IPR013785">
    <property type="entry name" value="Aldolase_TIM"/>
</dbReference>
<evidence type="ECO:0008006" key="6">
    <source>
        <dbReference type="Google" id="ProtNLM"/>
    </source>
</evidence>
<organism evidence="4 5">
    <name type="scientific">Geothrix oryzae</name>
    <dbReference type="NCBI Taxonomy" id="2927975"/>
    <lineage>
        <taxon>Bacteria</taxon>
        <taxon>Pseudomonadati</taxon>
        <taxon>Acidobacteriota</taxon>
        <taxon>Holophagae</taxon>
        <taxon>Holophagales</taxon>
        <taxon>Holophagaceae</taxon>
        <taxon>Geothrix</taxon>
    </lineage>
</organism>
<dbReference type="SUPFAM" id="SSF51412">
    <property type="entry name" value="Inosine monophosphate dehydrogenase (IMPDH)"/>
    <property type="match status" value="1"/>
</dbReference>
<evidence type="ECO:0000256" key="3">
    <source>
        <dbReference type="ARBA" id="ARBA00023002"/>
    </source>
</evidence>
<dbReference type="RefSeq" id="WP_286353459.1">
    <property type="nucleotide sequence ID" value="NZ_AP027079.1"/>
</dbReference>
<sequence length="575" mass="60628">MAESFFKTATLPTLQGWQAPGSLDFQAAFLRAGGWALPRTEAFPDAAKLRERLHELKASMREGAKIGLDLRGLRDSADSVMAAAREAGVAFLLHTAELPPSLAMLKHANMPRLVAVQSPEEGAQAKAGGASALLARACDVAALRFLGLPVMAVADTEAEAKQAMADGAIGLQPRTPSLLDASPLAAFRTRLMAGLDSMAQALVRKGACTLPRLRIRNLDLAYPIQQGGMGVGISWEGLAGAVAREGCVGLVSAIGTGYHGSANPTMRLGRPDGSDSLNPPKALEWIIRAARERSEGRGAVGVNILCAIEGYESAVRASIAGGAQMIVSGAGLPLALPGYVGDADVALVPIVSSGRALQVICKQWQRKYNRLPDAVVLEGPESGGHQGFSHDGCLDPAHTLENILPEVIEERDKWGDFPILVAGGVWDHADIQRFLALGADGVQMGTRFIGTFECDASPIFKEVILRAKAEDIGLMKSPVGLPARGVRTSLQRRIEAGTAPQIRCVSNCLSPCGHGKGAAAVGYCIADRLADAMRGDEESGLFFTGSNGAKLRELVSVRDLIEELTQDPGLQRVYV</sequence>
<dbReference type="CDD" id="cd04730">
    <property type="entry name" value="NPD_like"/>
    <property type="match status" value="1"/>
</dbReference>
<dbReference type="EMBL" id="AP027079">
    <property type="protein sequence ID" value="BDU69734.1"/>
    <property type="molecule type" value="Genomic_DNA"/>
</dbReference>
<keyword evidence="3" id="KW-0560">Oxidoreductase</keyword>
<protein>
    <recommendedName>
        <fullName evidence="6">Nitronate monooxygenase</fullName>
    </recommendedName>
</protein>
<dbReference type="InterPro" id="IPR004136">
    <property type="entry name" value="NMO"/>
</dbReference>